<evidence type="ECO:0000313" key="2">
    <source>
        <dbReference type="Proteomes" id="UP000179145"/>
    </source>
</evidence>
<dbReference type="InterPro" id="IPR004046">
    <property type="entry name" value="GST_C"/>
</dbReference>
<dbReference type="InterPro" id="IPR036282">
    <property type="entry name" value="Glutathione-S-Trfase_C_sf"/>
</dbReference>
<dbReference type="EMBL" id="CP014674">
    <property type="protein sequence ID" value="AOX16144.1"/>
    <property type="molecule type" value="Genomic_DNA"/>
</dbReference>
<dbReference type="Proteomes" id="UP000179145">
    <property type="component" value="Chromosome"/>
</dbReference>
<proteinExistence type="predicted"/>
<dbReference type="PROSITE" id="PS50405">
    <property type="entry name" value="GST_CTER"/>
    <property type="match status" value="1"/>
</dbReference>
<dbReference type="InterPro" id="IPR040079">
    <property type="entry name" value="Glutathione_S-Trfase"/>
</dbReference>
<sequence>MKLYYAKGACSLASHIVLNEAGLPYSLDRVDLKNKKTSDGHDYLKINPRGAVPALEISPGTVLTQNIAVLSYIGDQSNIAAFRPAPNSLDRYRLLEAIGFCEDVHAAIAPLFVSDLPEIAHPKILANVERRLKQLEEILSKSTQNHLLPTGFTQADALIAVIFNWTTPLKIDVSNYPRARALHEEVFARDATVKALKSEGLA</sequence>
<dbReference type="RefSeq" id="WP_070401963.1">
    <property type="nucleotide sequence ID" value="NZ_BJVW01000013.1"/>
</dbReference>
<dbReference type="InterPro" id="IPR010987">
    <property type="entry name" value="Glutathione-S-Trfase_C-like"/>
</dbReference>
<dbReference type="Pfam" id="PF00043">
    <property type="entry name" value="GST_C"/>
    <property type="match status" value="1"/>
</dbReference>
<protein>
    <submittedName>
        <fullName evidence="1">Glutathione S-transferase</fullName>
    </submittedName>
</protein>
<dbReference type="Gene3D" id="3.40.30.10">
    <property type="entry name" value="Glutaredoxin"/>
    <property type="match status" value="1"/>
</dbReference>
<organism evidence="1 2">
    <name type="scientific">Kozakia baliensis</name>
    <dbReference type="NCBI Taxonomy" id="153496"/>
    <lineage>
        <taxon>Bacteria</taxon>
        <taxon>Pseudomonadati</taxon>
        <taxon>Pseudomonadota</taxon>
        <taxon>Alphaproteobacteria</taxon>
        <taxon>Acetobacterales</taxon>
        <taxon>Acetobacteraceae</taxon>
        <taxon>Kozakia</taxon>
    </lineage>
</organism>
<dbReference type="STRING" id="153496.A0U89_02295"/>
<dbReference type="PANTHER" id="PTHR44051:SF8">
    <property type="entry name" value="GLUTATHIONE S-TRANSFERASE GSTA"/>
    <property type="match status" value="1"/>
</dbReference>
<keyword evidence="2" id="KW-1185">Reference proteome</keyword>
<dbReference type="SFLD" id="SFLDS00019">
    <property type="entry name" value="Glutathione_Transferase_(cytos"/>
    <property type="match status" value="1"/>
</dbReference>
<name>A0A1D8UR85_9PROT</name>
<dbReference type="CDD" id="cd03057">
    <property type="entry name" value="GST_N_Beta"/>
    <property type="match status" value="1"/>
</dbReference>
<dbReference type="InterPro" id="IPR036249">
    <property type="entry name" value="Thioredoxin-like_sf"/>
</dbReference>
<dbReference type="Gene3D" id="1.20.1050.10">
    <property type="match status" value="1"/>
</dbReference>
<dbReference type="InterPro" id="IPR004045">
    <property type="entry name" value="Glutathione_S-Trfase_N"/>
</dbReference>
<dbReference type="PROSITE" id="PS50404">
    <property type="entry name" value="GST_NTER"/>
    <property type="match status" value="1"/>
</dbReference>
<dbReference type="PANTHER" id="PTHR44051">
    <property type="entry name" value="GLUTATHIONE S-TRANSFERASE-RELATED"/>
    <property type="match status" value="1"/>
</dbReference>
<dbReference type="GO" id="GO:0016740">
    <property type="term" value="F:transferase activity"/>
    <property type="evidence" value="ECO:0007669"/>
    <property type="project" value="UniProtKB-KW"/>
</dbReference>
<dbReference type="AlphaFoldDB" id="A0A1D8UR85"/>
<keyword evidence="1" id="KW-0808">Transferase</keyword>
<dbReference type="eggNOG" id="COG0625">
    <property type="taxonomic scope" value="Bacteria"/>
</dbReference>
<gene>
    <name evidence="1" type="ORF">A0U89_02295</name>
</gene>
<dbReference type="OrthoDB" id="7583243at2"/>
<dbReference type="SUPFAM" id="SSF47616">
    <property type="entry name" value="GST C-terminal domain-like"/>
    <property type="match status" value="1"/>
</dbReference>
<accession>A0A1D8UR85</accession>
<dbReference type="SUPFAM" id="SSF52833">
    <property type="entry name" value="Thioredoxin-like"/>
    <property type="match status" value="1"/>
</dbReference>
<evidence type="ECO:0000313" key="1">
    <source>
        <dbReference type="EMBL" id="AOX16144.1"/>
    </source>
</evidence>
<dbReference type="Pfam" id="PF13409">
    <property type="entry name" value="GST_N_2"/>
    <property type="match status" value="1"/>
</dbReference>
<reference evidence="1 2" key="1">
    <citation type="journal article" date="2016" name="Microb. Cell Fact.">
        <title>Dissection of exopolysaccharide biosynthesis in Kozakia baliensis.</title>
        <authorList>
            <person name="Brandt J.U."/>
            <person name="Jakob F."/>
            <person name="Behr J."/>
            <person name="Geissler A.J."/>
            <person name="Vogel R.F."/>
        </authorList>
    </citation>
    <scope>NUCLEOTIDE SEQUENCE [LARGE SCALE GENOMIC DNA]</scope>
    <source>
        <strain evidence="1 2">DSM 14400</strain>
    </source>
</reference>
<dbReference type="KEGG" id="kba:A0U89_02295"/>